<dbReference type="EMBL" id="UOGL01000520">
    <property type="protein sequence ID" value="VAX41205.1"/>
    <property type="molecule type" value="Genomic_DNA"/>
</dbReference>
<evidence type="ECO:0000256" key="1">
    <source>
        <dbReference type="SAM" id="MobiDB-lite"/>
    </source>
</evidence>
<dbReference type="Pfam" id="PF07583">
    <property type="entry name" value="PSCyt2"/>
    <property type="match status" value="1"/>
</dbReference>
<dbReference type="Gene3D" id="1.10.238.10">
    <property type="entry name" value="EF-hand"/>
    <property type="match status" value="1"/>
</dbReference>
<dbReference type="InterPro" id="IPR018247">
    <property type="entry name" value="EF_Hand_1_Ca_BS"/>
</dbReference>
<feature type="domain" description="DUF1553" evidence="3">
    <location>
        <begin position="363"/>
        <end position="489"/>
    </location>
</feature>
<evidence type="ECO:0000313" key="4">
    <source>
        <dbReference type="EMBL" id="VAX41205.1"/>
    </source>
</evidence>
<proteinExistence type="predicted"/>
<sequence>MQSQKQKTVLKSHFLQSVAGIALLLLLPEVTMAAKYSATSSSKVTAQVDRTIEKELRKSKTPLSSITSDEDFLRRVTFDLIGTTPSANEVTLFGLNPDSKKRAKLIERLLADEAYAKNWAGYWREVIFSRATDPRSRIAQNTFNEWMATQLHENKKWNEIVTAMVTATGNVQENGETAIIFAHQAQAPEIAAEMSRIFMGVQVQCANCHDHPTDRWTRKDFHQLAAYFPRMRIARAPKKTGQRRSFAVTSVNTTRKRRNFTPKQILRRFDKNNDKKVSLKEVKGTRFARLFNRILRNSDKNKDKKLSLKELKSMPKPNNNRPRGSAEYYMPNLKEPSSKGTQMEPVFFINKTETQSGLKDLDRRGEFAELLTSRNNPWFAKAFVNRVWHEMLGEGFYMPVDDIGPERHAKFPKALELLATGFITNNYDIKWLYRTIANTQTYQRSLRARDAGDLSLPFAAATPTRLRSDQLFNALTKVLGADEVQATGRGRGRSSYQRSAKGRFAALFGFDPSTPQEDILGNVPQALFMMNSDFINSMITTQRDTRLARILKRYKNDDDAANELYLMVLAREPSQKEKQIFKTYRKKITNREEAYEDLMWSLLNSSEFISKR</sequence>
<feature type="compositionally biased region" description="Basic and acidic residues" evidence="1">
    <location>
        <begin position="302"/>
        <end position="313"/>
    </location>
</feature>
<gene>
    <name evidence="4" type="ORF">MNBD_PLANCTO02-334</name>
</gene>
<dbReference type="Pfam" id="PF07587">
    <property type="entry name" value="PSD1"/>
    <property type="match status" value="1"/>
</dbReference>
<dbReference type="InterPro" id="IPR011992">
    <property type="entry name" value="EF-hand-dom_pair"/>
</dbReference>
<protein>
    <recommendedName>
        <fullName evidence="5">EF-hand domain-containing protein</fullName>
    </recommendedName>
</protein>
<dbReference type="PROSITE" id="PS00018">
    <property type="entry name" value="EF_HAND_1"/>
    <property type="match status" value="1"/>
</dbReference>
<name>A0A3B1E537_9ZZZZ</name>
<dbReference type="InterPro" id="IPR011444">
    <property type="entry name" value="DUF1549"/>
</dbReference>
<dbReference type="AlphaFoldDB" id="A0A3B1E537"/>
<feature type="domain" description="DUF1549" evidence="2">
    <location>
        <begin position="47"/>
        <end position="231"/>
    </location>
</feature>
<organism evidence="4">
    <name type="scientific">hydrothermal vent metagenome</name>
    <dbReference type="NCBI Taxonomy" id="652676"/>
    <lineage>
        <taxon>unclassified sequences</taxon>
        <taxon>metagenomes</taxon>
        <taxon>ecological metagenomes</taxon>
    </lineage>
</organism>
<evidence type="ECO:0000259" key="2">
    <source>
        <dbReference type="Pfam" id="PF07583"/>
    </source>
</evidence>
<dbReference type="PANTHER" id="PTHR35889">
    <property type="entry name" value="CYCLOINULO-OLIGOSACCHARIDE FRUCTANOTRANSFERASE-RELATED"/>
    <property type="match status" value="1"/>
</dbReference>
<accession>A0A3B1E537</accession>
<dbReference type="PANTHER" id="PTHR35889:SF3">
    <property type="entry name" value="F-BOX DOMAIN-CONTAINING PROTEIN"/>
    <property type="match status" value="1"/>
</dbReference>
<evidence type="ECO:0000259" key="3">
    <source>
        <dbReference type="Pfam" id="PF07587"/>
    </source>
</evidence>
<dbReference type="SUPFAM" id="SSF47473">
    <property type="entry name" value="EF-hand"/>
    <property type="match status" value="1"/>
</dbReference>
<reference evidence="4" key="1">
    <citation type="submission" date="2018-06" db="EMBL/GenBank/DDBJ databases">
        <authorList>
            <person name="Zhirakovskaya E."/>
        </authorList>
    </citation>
    <scope>NUCLEOTIDE SEQUENCE</scope>
</reference>
<dbReference type="InterPro" id="IPR022655">
    <property type="entry name" value="DUF1553"/>
</dbReference>
<evidence type="ECO:0008006" key="5">
    <source>
        <dbReference type="Google" id="ProtNLM"/>
    </source>
</evidence>
<feature type="region of interest" description="Disordered" evidence="1">
    <location>
        <begin position="302"/>
        <end position="329"/>
    </location>
</feature>